<name>A0AAD8MJK1_9APIA</name>
<evidence type="ECO:0000313" key="3">
    <source>
        <dbReference type="Proteomes" id="UP001237642"/>
    </source>
</evidence>
<dbReference type="AlphaFoldDB" id="A0AAD8MJK1"/>
<dbReference type="EMBL" id="JAUIZM010000007">
    <property type="protein sequence ID" value="KAK1374448.1"/>
    <property type="molecule type" value="Genomic_DNA"/>
</dbReference>
<evidence type="ECO:0000256" key="1">
    <source>
        <dbReference type="SAM" id="Phobius"/>
    </source>
</evidence>
<keyword evidence="1" id="KW-1133">Transmembrane helix</keyword>
<evidence type="ECO:0008006" key="4">
    <source>
        <dbReference type="Google" id="ProtNLM"/>
    </source>
</evidence>
<gene>
    <name evidence="2" type="ORF">POM88_030641</name>
</gene>
<keyword evidence="1" id="KW-0472">Membrane</keyword>
<evidence type="ECO:0000313" key="2">
    <source>
        <dbReference type="EMBL" id="KAK1374448.1"/>
    </source>
</evidence>
<reference evidence="2" key="1">
    <citation type="submission" date="2023-02" db="EMBL/GenBank/DDBJ databases">
        <title>Genome of toxic invasive species Heracleum sosnowskyi carries increased number of genes despite the absence of recent whole-genome duplications.</title>
        <authorList>
            <person name="Schelkunov M."/>
            <person name="Shtratnikova V."/>
            <person name="Makarenko M."/>
            <person name="Klepikova A."/>
            <person name="Omelchenko D."/>
            <person name="Novikova G."/>
            <person name="Obukhova E."/>
            <person name="Bogdanov V."/>
            <person name="Penin A."/>
            <person name="Logacheva M."/>
        </authorList>
    </citation>
    <scope>NUCLEOTIDE SEQUENCE</scope>
    <source>
        <strain evidence="2">Hsosn_3</strain>
        <tissue evidence="2">Leaf</tissue>
    </source>
</reference>
<accession>A0AAD8MJK1</accession>
<reference evidence="2" key="2">
    <citation type="submission" date="2023-05" db="EMBL/GenBank/DDBJ databases">
        <authorList>
            <person name="Schelkunov M.I."/>
        </authorList>
    </citation>
    <scope>NUCLEOTIDE SEQUENCE</scope>
    <source>
        <strain evidence="2">Hsosn_3</strain>
        <tissue evidence="2">Leaf</tissue>
    </source>
</reference>
<sequence length="187" mass="20903">MHESTEEKAPSSQQESCVRTPTYSNLGTKIALVITLASAIWIYIFYRYKTIHDGEFDDAFCKLFPGKQAITTFSTKFHAVGRKLVMTVSILVCGTLAHEFLMDDPERIQGWLVCCFFLALLLLFVLFAIPEVSGDVCRLLSYELFSLVLIDLIRRDYVSAIASGVTCFVCWMVVVTEFGGGEAEVSV</sequence>
<proteinExistence type="predicted"/>
<protein>
    <recommendedName>
        <fullName evidence="4">Transmembrane protein</fullName>
    </recommendedName>
</protein>
<keyword evidence="1" id="KW-0812">Transmembrane</keyword>
<feature type="transmembrane region" description="Helical" evidence="1">
    <location>
        <begin position="108"/>
        <end position="129"/>
    </location>
</feature>
<keyword evidence="3" id="KW-1185">Reference proteome</keyword>
<feature type="transmembrane region" description="Helical" evidence="1">
    <location>
        <begin position="26"/>
        <end position="46"/>
    </location>
</feature>
<organism evidence="2 3">
    <name type="scientific">Heracleum sosnowskyi</name>
    <dbReference type="NCBI Taxonomy" id="360622"/>
    <lineage>
        <taxon>Eukaryota</taxon>
        <taxon>Viridiplantae</taxon>
        <taxon>Streptophyta</taxon>
        <taxon>Embryophyta</taxon>
        <taxon>Tracheophyta</taxon>
        <taxon>Spermatophyta</taxon>
        <taxon>Magnoliopsida</taxon>
        <taxon>eudicotyledons</taxon>
        <taxon>Gunneridae</taxon>
        <taxon>Pentapetalae</taxon>
        <taxon>asterids</taxon>
        <taxon>campanulids</taxon>
        <taxon>Apiales</taxon>
        <taxon>Apiaceae</taxon>
        <taxon>Apioideae</taxon>
        <taxon>apioid superclade</taxon>
        <taxon>Tordylieae</taxon>
        <taxon>Tordyliinae</taxon>
        <taxon>Heracleum</taxon>
    </lineage>
</organism>
<comment type="caution">
    <text evidence="2">The sequence shown here is derived from an EMBL/GenBank/DDBJ whole genome shotgun (WGS) entry which is preliminary data.</text>
</comment>
<dbReference type="Proteomes" id="UP001237642">
    <property type="component" value="Unassembled WGS sequence"/>
</dbReference>